<evidence type="ECO:0000256" key="7">
    <source>
        <dbReference type="ARBA" id="ARBA00022801"/>
    </source>
</evidence>
<evidence type="ECO:0000256" key="5">
    <source>
        <dbReference type="ARBA" id="ARBA00022525"/>
    </source>
</evidence>
<dbReference type="Proteomes" id="UP000518752">
    <property type="component" value="Unassembled WGS sequence"/>
</dbReference>
<proteinExistence type="inferred from homology"/>
<dbReference type="SUPFAM" id="SSF51445">
    <property type="entry name" value="(Trans)glycosidases"/>
    <property type="match status" value="1"/>
</dbReference>
<dbReference type="AlphaFoldDB" id="A0A8H5HXV0"/>
<dbReference type="InterPro" id="IPR001547">
    <property type="entry name" value="Glyco_hydro_5"/>
</dbReference>
<dbReference type="EMBL" id="JAACJN010000010">
    <property type="protein sequence ID" value="KAF5391442.1"/>
    <property type="molecule type" value="Genomic_DNA"/>
</dbReference>
<feature type="region of interest" description="Disordered" evidence="9">
    <location>
        <begin position="542"/>
        <end position="574"/>
    </location>
</feature>
<dbReference type="PANTHER" id="PTHR31451">
    <property type="match status" value="1"/>
</dbReference>
<dbReference type="GO" id="GO:0005576">
    <property type="term" value="C:extracellular region"/>
    <property type="evidence" value="ECO:0007669"/>
    <property type="project" value="UniProtKB-SubCell"/>
</dbReference>
<name>A0A8H5HXV0_9AGAR</name>
<dbReference type="Gene3D" id="3.20.20.80">
    <property type="entry name" value="Glycosidases"/>
    <property type="match status" value="1"/>
</dbReference>
<keyword evidence="5" id="KW-0964">Secreted</keyword>
<comment type="catalytic activity">
    <reaction evidence="1">
        <text>Random hydrolysis of (1-&gt;4)-beta-D-mannosidic linkages in mannans, galactomannans and glucomannans.</text>
        <dbReference type="EC" id="3.2.1.78"/>
    </reaction>
</comment>
<keyword evidence="7" id="KW-0378">Hydrolase</keyword>
<dbReference type="InterPro" id="IPR045053">
    <property type="entry name" value="MAN-like"/>
</dbReference>
<sequence length="590" mass="63955">MSAFFTPKAPRAVMKLTTLLTVFACALLSSAGLPTKTVKRTDQSQFVSTQGGKFFVNGSEFNFIGTNAYWLASLNSEQDIIDTLANISRAGITVVRTWAFNDVTEIPENGTWFQLISNGTTAINNGTNGLQKLDMVIDHAERFGIYILLSLTNNWAPAATDNLTNSIGKEHLHPPVQSRATAVEAFNSSRPRNFLSNDYGGMDVYVRQFGFKNHNDFYTNETLINTFKNYTDQIVTRYIDRPGVLAWEVANDPRCNSTVAASPDCNTQNITSWHATISTHIKMRDPNHLISSGSQGFLCMDCPKMFATPTPAPAPAPPTQPSHRAAAVRRAIPKPLTRDRIIQERNERWKKTRALLPKSERGQGSGIRIRGRWLSTPTKRQDDIQDAGSAFDGSQGVDSQDILGFPNISFGSFQLFPDQNSYGMDDPSLSAFENTLQIGLDWIKIHAGIATTFNKPVALIGFGLVTQDNAPFFVPFNTTIAPFAADSSSSSTTNSNSTQSFGVTDAQQGTAYTSWLNAGISAGVSGIMSYQWSQGNLTAQAGTEISPTDDTTGQSSSDNVTGQSPNDGYATQGVGEAAVQGAAQIVDNST</sequence>
<evidence type="ECO:0000256" key="6">
    <source>
        <dbReference type="ARBA" id="ARBA00022729"/>
    </source>
</evidence>
<dbReference type="GO" id="GO:0016985">
    <property type="term" value="F:mannan endo-1,4-beta-mannosidase activity"/>
    <property type="evidence" value="ECO:0007669"/>
    <property type="project" value="UniProtKB-EC"/>
</dbReference>
<evidence type="ECO:0000256" key="3">
    <source>
        <dbReference type="ARBA" id="ARBA00005641"/>
    </source>
</evidence>
<evidence type="ECO:0000256" key="4">
    <source>
        <dbReference type="ARBA" id="ARBA00012706"/>
    </source>
</evidence>
<protein>
    <recommendedName>
        <fullName evidence="4">mannan endo-1,4-beta-mannosidase</fullName>
        <ecNumber evidence="4">3.2.1.78</ecNumber>
    </recommendedName>
</protein>
<dbReference type="Pfam" id="PF26410">
    <property type="entry name" value="GH5_mannosidase"/>
    <property type="match status" value="1"/>
</dbReference>
<evidence type="ECO:0000256" key="1">
    <source>
        <dbReference type="ARBA" id="ARBA00001678"/>
    </source>
</evidence>
<feature type="compositionally biased region" description="Polar residues" evidence="9">
    <location>
        <begin position="542"/>
        <end position="566"/>
    </location>
</feature>
<evidence type="ECO:0000256" key="8">
    <source>
        <dbReference type="ARBA" id="ARBA00023295"/>
    </source>
</evidence>
<dbReference type="OrthoDB" id="406631at2759"/>
<organism evidence="12 13">
    <name type="scientific">Collybiopsis confluens</name>
    <dbReference type="NCBI Taxonomy" id="2823264"/>
    <lineage>
        <taxon>Eukaryota</taxon>
        <taxon>Fungi</taxon>
        <taxon>Dikarya</taxon>
        <taxon>Basidiomycota</taxon>
        <taxon>Agaricomycotina</taxon>
        <taxon>Agaricomycetes</taxon>
        <taxon>Agaricomycetidae</taxon>
        <taxon>Agaricales</taxon>
        <taxon>Marasmiineae</taxon>
        <taxon>Omphalotaceae</taxon>
        <taxon>Collybiopsis</taxon>
    </lineage>
</organism>
<keyword evidence="6 10" id="KW-0732">Signal</keyword>
<dbReference type="InterPro" id="IPR017853">
    <property type="entry name" value="GH"/>
</dbReference>
<keyword evidence="13" id="KW-1185">Reference proteome</keyword>
<comment type="caution">
    <text evidence="12">The sequence shown here is derived from an EMBL/GenBank/DDBJ whole genome shotgun (WGS) entry which is preliminary data.</text>
</comment>
<comment type="similarity">
    <text evidence="3">Belongs to the glycosyl hydrolase 5 (cellulase A) family.</text>
</comment>
<evidence type="ECO:0000313" key="12">
    <source>
        <dbReference type="EMBL" id="KAF5391442.1"/>
    </source>
</evidence>
<gene>
    <name evidence="12" type="ORF">D9757_001897</name>
</gene>
<evidence type="ECO:0000256" key="10">
    <source>
        <dbReference type="SAM" id="SignalP"/>
    </source>
</evidence>
<feature type="chain" id="PRO_5034849466" description="mannan endo-1,4-beta-mannosidase" evidence="10">
    <location>
        <begin position="32"/>
        <end position="590"/>
    </location>
</feature>
<evidence type="ECO:0000256" key="9">
    <source>
        <dbReference type="SAM" id="MobiDB-lite"/>
    </source>
</evidence>
<evidence type="ECO:0000259" key="11">
    <source>
        <dbReference type="Pfam" id="PF26410"/>
    </source>
</evidence>
<dbReference type="EC" id="3.2.1.78" evidence="4"/>
<keyword evidence="8" id="KW-0326">Glycosidase</keyword>
<evidence type="ECO:0000313" key="13">
    <source>
        <dbReference type="Proteomes" id="UP000518752"/>
    </source>
</evidence>
<feature type="signal peptide" evidence="10">
    <location>
        <begin position="1"/>
        <end position="31"/>
    </location>
</feature>
<reference evidence="12 13" key="1">
    <citation type="journal article" date="2020" name="ISME J.">
        <title>Uncovering the hidden diversity of litter-decomposition mechanisms in mushroom-forming fungi.</title>
        <authorList>
            <person name="Floudas D."/>
            <person name="Bentzer J."/>
            <person name="Ahren D."/>
            <person name="Johansson T."/>
            <person name="Persson P."/>
            <person name="Tunlid A."/>
        </authorList>
    </citation>
    <scope>NUCLEOTIDE SEQUENCE [LARGE SCALE GENOMIC DNA]</scope>
    <source>
        <strain evidence="12 13">CBS 406.79</strain>
    </source>
</reference>
<comment type="subcellular location">
    <subcellularLocation>
        <location evidence="2">Secreted</location>
    </subcellularLocation>
</comment>
<evidence type="ECO:0000256" key="2">
    <source>
        <dbReference type="ARBA" id="ARBA00004613"/>
    </source>
</evidence>
<feature type="domain" description="Glycoside hydrolase family 5" evidence="11">
    <location>
        <begin position="44"/>
        <end position="298"/>
    </location>
</feature>
<accession>A0A8H5HXV0</accession>
<dbReference type="PANTHER" id="PTHR31451:SF39">
    <property type="entry name" value="MANNAN ENDO-1,4-BETA-MANNOSIDASE 1"/>
    <property type="match status" value="1"/>
</dbReference>